<dbReference type="EMBL" id="CP000750">
    <property type="protein sequence ID" value="ABS04590.1"/>
    <property type="molecule type" value="Genomic_DNA"/>
</dbReference>
<dbReference type="KEGG" id="kra:Krad_3126"/>
<keyword evidence="4" id="KW-1185">Reference proteome</keyword>
<evidence type="ECO:0000256" key="1">
    <source>
        <dbReference type="SAM" id="MobiDB-lite"/>
    </source>
</evidence>
<feature type="compositionally biased region" description="Low complexity" evidence="1">
    <location>
        <begin position="115"/>
        <end position="137"/>
    </location>
</feature>
<dbReference type="Proteomes" id="UP000001116">
    <property type="component" value="Chromosome"/>
</dbReference>
<feature type="signal peptide" evidence="2">
    <location>
        <begin position="1"/>
        <end position="23"/>
    </location>
</feature>
<reference evidence="4" key="1">
    <citation type="journal article" date="2008" name="PLoS ONE">
        <title>Survival in nuclear waste, extreme resistance, and potential applications gleaned from the genome sequence of Kineococcus radiotolerans SRS30216.</title>
        <authorList>
            <person name="Bagwell C.E."/>
            <person name="Bhat S."/>
            <person name="Hawkins G.M."/>
            <person name="Smith B.W."/>
            <person name="Biswas T."/>
            <person name="Hoover T.R."/>
            <person name="Saunders E."/>
            <person name="Han C.S."/>
            <person name="Tsodikov O.V."/>
            <person name="Shimkets L.J."/>
        </authorList>
    </citation>
    <scope>NUCLEOTIDE SEQUENCE [LARGE SCALE GENOMIC DNA]</scope>
    <source>
        <strain evidence="4">ATCC BAA-149 / DSM 14245 / SRS30216</strain>
    </source>
</reference>
<evidence type="ECO:0000313" key="3">
    <source>
        <dbReference type="EMBL" id="ABS04590.1"/>
    </source>
</evidence>
<dbReference type="OrthoDB" id="9831397at2"/>
<dbReference type="HOGENOM" id="CLU_705520_0_0_11"/>
<feature type="compositionally biased region" description="Low complexity" evidence="1">
    <location>
        <begin position="160"/>
        <end position="178"/>
    </location>
</feature>
<protein>
    <submittedName>
        <fullName evidence="3">Uncharacterized protein</fullName>
    </submittedName>
</protein>
<keyword evidence="2" id="KW-0732">Signal</keyword>
<feature type="chain" id="PRO_5002704804" evidence="2">
    <location>
        <begin position="24"/>
        <end position="391"/>
    </location>
</feature>
<evidence type="ECO:0000313" key="4">
    <source>
        <dbReference type="Proteomes" id="UP000001116"/>
    </source>
</evidence>
<organism evidence="3 4">
    <name type="scientific">Kineococcus radiotolerans (strain ATCC BAA-149 / DSM 14245 / SRS30216)</name>
    <dbReference type="NCBI Taxonomy" id="266940"/>
    <lineage>
        <taxon>Bacteria</taxon>
        <taxon>Bacillati</taxon>
        <taxon>Actinomycetota</taxon>
        <taxon>Actinomycetes</taxon>
        <taxon>Kineosporiales</taxon>
        <taxon>Kineosporiaceae</taxon>
        <taxon>Kineococcus</taxon>
    </lineage>
</organism>
<dbReference type="AlphaFoldDB" id="A6WCQ1"/>
<evidence type="ECO:0000256" key="2">
    <source>
        <dbReference type="SAM" id="SignalP"/>
    </source>
</evidence>
<gene>
    <name evidence="3" type="ordered locus">Krad_3126</name>
</gene>
<sequence>MRRCAAALVVVLGLVAVAAPARAAEAGGARLLAAPSAGTGSGSVHGSCRTWSSSAGEYGAVCSGGGRAKDYRALLDGAAPPTCWLVPPGSTDFTPKGVAPPAEASTLSVAVPAPTLTARPAPGPTATPTTTPTGTPTATPPSVPTSAPAIPSAPVPAPGTPSSTTTEVPAPTPTETVPVERPQDFLQVCVTSAPDPGTLAPARPTTFEAVLVPVLLSDPGRLRFWWELTEGQRQYLTFVDDRSRVDEGRIVTSPSRTPRIGQVVAFSATGTSHRPLAIGRLRMDAELVSLRVRTGEPGRPDVTCAGPGRELPAGATERTGPDVCSFSYRETSAGRGTAAPDTYDVTATETWRIRVSSDAGATWTTERVVEIPVPTGLRVTEVQTLVVPLVP</sequence>
<proteinExistence type="predicted"/>
<dbReference type="RefSeq" id="WP_012087158.1">
    <property type="nucleotide sequence ID" value="NC_009664.2"/>
</dbReference>
<dbReference type="STRING" id="266940.Krad_3126"/>
<accession>A6WCQ1</accession>
<name>A6WCQ1_KINRD</name>
<feature type="region of interest" description="Disordered" evidence="1">
    <location>
        <begin position="115"/>
        <end position="178"/>
    </location>
</feature>